<feature type="transmembrane region" description="Helical" evidence="12">
    <location>
        <begin position="101"/>
        <end position="124"/>
    </location>
</feature>
<evidence type="ECO:0000256" key="7">
    <source>
        <dbReference type="ARBA" id="ARBA00022989"/>
    </source>
</evidence>
<dbReference type="Proteomes" id="UP000193685">
    <property type="component" value="Unassembled WGS sequence"/>
</dbReference>
<keyword evidence="8" id="KW-0496">Mitochondrion</keyword>
<dbReference type="Gene3D" id="1.50.40.10">
    <property type="entry name" value="Mitochondrial carrier domain"/>
    <property type="match status" value="2"/>
</dbReference>
<dbReference type="STRING" id="56484.A0A1Y2FRE1"/>
<dbReference type="RefSeq" id="XP_040727329.1">
    <property type="nucleotide sequence ID" value="XM_040867532.1"/>
</dbReference>
<dbReference type="OMA" id="NILYEEX"/>
<feature type="repeat" description="Solcar" evidence="10">
    <location>
        <begin position="232"/>
        <end position="317"/>
    </location>
</feature>
<dbReference type="GO" id="GO:0055085">
    <property type="term" value="P:transmembrane transport"/>
    <property type="evidence" value="ECO:0007669"/>
    <property type="project" value="InterPro"/>
</dbReference>
<keyword evidence="9 10" id="KW-0472">Membrane</keyword>
<dbReference type="PANTHER" id="PTHR45667">
    <property type="entry name" value="S-ADENOSYLMETHIONINE MITOCHONDRIAL CARRIER PROTEIN"/>
    <property type="match status" value="1"/>
</dbReference>
<evidence type="ECO:0000256" key="6">
    <source>
        <dbReference type="ARBA" id="ARBA00022792"/>
    </source>
</evidence>
<evidence type="ECO:0000256" key="12">
    <source>
        <dbReference type="SAM" id="Phobius"/>
    </source>
</evidence>
<feature type="chain" id="PRO_5012508391" evidence="13">
    <location>
        <begin position="27"/>
        <end position="326"/>
    </location>
</feature>
<evidence type="ECO:0000256" key="1">
    <source>
        <dbReference type="ARBA" id="ARBA00004448"/>
    </source>
</evidence>
<evidence type="ECO:0000256" key="13">
    <source>
        <dbReference type="SAM" id="SignalP"/>
    </source>
</evidence>
<keyword evidence="6" id="KW-0999">Mitochondrion inner membrane</keyword>
<accession>A0A1Y2FRE1</accession>
<dbReference type="PROSITE" id="PS50920">
    <property type="entry name" value="SOLCAR"/>
    <property type="match status" value="3"/>
</dbReference>
<name>A0A1Y2FRE1_PROLT</name>
<dbReference type="InterPro" id="IPR023395">
    <property type="entry name" value="MCP_dom_sf"/>
</dbReference>
<gene>
    <name evidence="14" type="ORF">BCR37DRAFT_343883</name>
</gene>
<evidence type="ECO:0000256" key="8">
    <source>
        <dbReference type="ARBA" id="ARBA00023128"/>
    </source>
</evidence>
<feature type="transmembrane region" description="Helical" evidence="12">
    <location>
        <begin position="59"/>
        <end position="80"/>
    </location>
</feature>
<evidence type="ECO:0000313" key="14">
    <source>
        <dbReference type="EMBL" id="ORY86147.1"/>
    </source>
</evidence>
<keyword evidence="3 11" id="KW-0813">Transport</keyword>
<keyword evidence="4 10" id="KW-0812">Transmembrane</keyword>
<evidence type="ECO:0000256" key="2">
    <source>
        <dbReference type="ARBA" id="ARBA00006375"/>
    </source>
</evidence>
<comment type="subcellular location">
    <subcellularLocation>
        <location evidence="1">Mitochondrion inner membrane</location>
        <topology evidence="1">Multi-pass membrane protein</topology>
    </subcellularLocation>
</comment>
<dbReference type="Pfam" id="PF00153">
    <property type="entry name" value="Mito_carr"/>
    <property type="match status" value="3"/>
</dbReference>
<feature type="repeat" description="Solcar" evidence="10">
    <location>
        <begin position="57"/>
        <end position="130"/>
    </location>
</feature>
<dbReference type="AlphaFoldDB" id="A0A1Y2FRE1"/>
<protein>
    <submittedName>
        <fullName evidence="14">Mitochondrial carrier domain-containing protein</fullName>
    </submittedName>
</protein>
<keyword evidence="5" id="KW-0677">Repeat</keyword>
<reference evidence="14 15" key="1">
    <citation type="submission" date="2016-07" db="EMBL/GenBank/DDBJ databases">
        <title>Pervasive Adenine N6-methylation of Active Genes in Fungi.</title>
        <authorList>
            <consortium name="DOE Joint Genome Institute"/>
            <person name="Mondo S.J."/>
            <person name="Dannebaum R.O."/>
            <person name="Kuo R.C."/>
            <person name="Labutti K."/>
            <person name="Haridas S."/>
            <person name="Kuo A."/>
            <person name="Salamov A."/>
            <person name="Ahrendt S.R."/>
            <person name="Lipzen A."/>
            <person name="Sullivan W."/>
            <person name="Andreopoulos W.B."/>
            <person name="Clum A."/>
            <person name="Lindquist E."/>
            <person name="Daum C."/>
            <person name="Ramamoorthy G.K."/>
            <person name="Gryganskyi A."/>
            <person name="Culley D."/>
            <person name="Magnuson J.K."/>
            <person name="James T.Y."/>
            <person name="O'Malley M.A."/>
            <person name="Stajich J.E."/>
            <person name="Spatafora J.W."/>
            <person name="Visel A."/>
            <person name="Grigoriev I.V."/>
        </authorList>
    </citation>
    <scope>NUCLEOTIDE SEQUENCE [LARGE SCALE GENOMIC DNA]</scope>
    <source>
        <strain evidence="14 15">12-1054</strain>
    </source>
</reference>
<dbReference type="OrthoDB" id="276989at2759"/>
<proteinExistence type="inferred from homology"/>
<dbReference type="GO" id="GO:0005743">
    <property type="term" value="C:mitochondrial inner membrane"/>
    <property type="evidence" value="ECO:0007669"/>
    <property type="project" value="UniProtKB-SubCell"/>
</dbReference>
<evidence type="ECO:0000313" key="15">
    <source>
        <dbReference type="Proteomes" id="UP000193685"/>
    </source>
</evidence>
<evidence type="ECO:0000256" key="4">
    <source>
        <dbReference type="ARBA" id="ARBA00022692"/>
    </source>
</evidence>
<dbReference type="PRINTS" id="PR00926">
    <property type="entry name" value="MITOCARRIER"/>
</dbReference>
<feature type="repeat" description="Solcar" evidence="10">
    <location>
        <begin position="137"/>
        <end position="222"/>
    </location>
</feature>
<dbReference type="GeneID" id="63784131"/>
<dbReference type="InterPro" id="IPR018108">
    <property type="entry name" value="MCP_transmembrane"/>
</dbReference>
<keyword evidence="7 12" id="KW-1133">Transmembrane helix</keyword>
<dbReference type="InterPro" id="IPR002067">
    <property type="entry name" value="MCP"/>
</dbReference>
<evidence type="ECO:0000256" key="9">
    <source>
        <dbReference type="ARBA" id="ARBA00023136"/>
    </source>
</evidence>
<evidence type="ECO:0000256" key="3">
    <source>
        <dbReference type="ARBA" id="ARBA00022448"/>
    </source>
</evidence>
<evidence type="ECO:0000256" key="5">
    <source>
        <dbReference type="ARBA" id="ARBA00022737"/>
    </source>
</evidence>
<dbReference type="SUPFAM" id="SSF103506">
    <property type="entry name" value="Mitochondrial carrier"/>
    <property type="match status" value="1"/>
</dbReference>
<evidence type="ECO:0000256" key="10">
    <source>
        <dbReference type="PROSITE-ProRule" id="PRU00282"/>
    </source>
</evidence>
<evidence type="ECO:0000256" key="11">
    <source>
        <dbReference type="RuleBase" id="RU000488"/>
    </source>
</evidence>
<sequence length="326" mass="33815">MADGYLQRVLTRTTFLALACLLYAHAQEGDLITLEPELPLDGSTGDPSKSTNSGGGTNLVAALIAGAFAGLLVDLSLFPLDTIKTRLQSSQGFAAAGGLSNLYHGIGSIALGSAPSSALFFVAYEWSKSHLTRDGGAGFLGHLLATTLGEIASSLVRVPADVVKSRQQVEGDGSTATHHAGKASSHFLGSFSAFYTGWLSTLVREIPFGCIQFPLFSFLKAMASPVGDSNEISMLATALCGMVAGAAAGSLTTPLDVVKTRIMLAEAGEAATIMGVLKDVLRQEGPRGLFRGVVPRTLWIAGGGAIFLGGYDFFSRFFSSLAVSAV</sequence>
<organism evidence="14 15">
    <name type="scientific">Protomyces lactucae-debilis</name>
    <dbReference type="NCBI Taxonomy" id="2754530"/>
    <lineage>
        <taxon>Eukaryota</taxon>
        <taxon>Fungi</taxon>
        <taxon>Dikarya</taxon>
        <taxon>Ascomycota</taxon>
        <taxon>Taphrinomycotina</taxon>
        <taxon>Taphrinomycetes</taxon>
        <taxon>Taphrinales</taxon>
        <taxon>Protomycetaceae</taxon>
        <taxon>Protomyces</taxon>
    </lineage>
</organism>
<feature type="signal peptide" evidence="13">
    <location>
        <begin position="1"/>
        <end position="26"/>
    </location>
</feature>
<keyword evidence="15" id="KW-1185">Reference proteome</keyword>
<comment type="similarity">
    <text evidence="2 11">Belongs to the mitochondrial carrier (TC 2.A.29) family.</text>
</comment>
<keyword evidence="13" id="KW-0732">Signal</keyword>
<comment type="caution">
    <text evidence="14">The sequence shown here is derived from an EMBL/GenBank/DDBJ whole genome shotgun (WGS) entry which is preliminary data.</text>
</comment>
<dbReference type="EMBL" id="MCFI01000003">
    <property type="protein sequence ID" value="ORY86147.1"/>
    <property type="molecule type" value="Genomic_DNA"/>
</dbReference>